<dbReference type="InterPro" id="IPR003959">
    <property type="entry name" value="ATPase_AAA_core"/>
</dbReference>
<name>A0A6C0C481_9ZZZZ</name>
<dbReference type="Gene3D" id="3.40.50.300">
    <property type="entry name" value="P-loop containing nucleotide triphosphate hydrolases"/>
    <property type="match status" value="1"/>
</dbReference>
<dbReference type="InterPro" id="IPR008269">
    <property type="entry name" value="Lon_proteolytic"/>
</dbReference>
<dbReference type="InterPro" id="IPR027417">
    <property type="entry name" value="P-loop_NTPase"/>
</dbReference>
<reference evidence="7" key="1">
    <citation type="journal article" date="2020" name="Nature">
        <title>Giant virus diversity and host interactions through global metagenomics.</title>
        <authorList>
            <person name="Schulz F."/>
            <person name="Roux S."/>
            <person name="Paez-Espino D."/>
            <person name="Jungbluth S."/>
            <person name="Walsh D.A."/>
            <person name="Denef V.J."/>
            <person name="McMahon K.D."/>
            <person name="Konstantinidis K.T."/>
            <person name="Eloe-Fadrosh E.A."/>
            <person name="Kyrpides N.C."/>
            <person name="Woyke T."/>
        </authorList>
    </citation>
    <scope>NUCLEOTIDE SEQUENCE</scope>
    <source>
        <strain evidence="7">GVMAG-M-3300020185-33</strain>
    </source>
</reference>
<dbReference type="EMBL" id="MN739336">
    <property type="protein sequence ID" value="QHS99220.1"/>
    <property type="molecule type" value="Genomic_DNA"/>
</dbReference>
<evidence type="ECO:0000256" key="2">
    <source>
        <dbReference type="ARBA" id="ARBA00022741"/>
    </source>
</evidence>
<protein>
    <recommendedName>
        <fullName evidence="6">Lon proteolytic domain-containing protein</fullName>
    </recommendedName>
</protein>
<dbReference type="Pfam" id="PF00004">
    <property type="entry name" value="AAA"/>
    <property type="match status" value="1"/>
</dbReference>
<evidence type="ECO:0000256" key="5">
    <source>
        <dbReference type="ARBA" id="ARBA00022840"/>
    </source>
</evidence>
<dbReference type="PANTHER" id="PTHR43718">
    <property type="entry name" value="LON PROTEASE"/>
    <property type="match status" value="1"/>
</dbReference>
<dbReference type="Pfam" id="PF22667">
    <property type="entry name" value="Lon_lid"/>
    <property type="match status" value="1"/>
</dbReference>
<dbReference type="GO" id="GO:0004176">
    <property type="term" value="F:ATP-dependent peptidase activity"/>
    <property type="evidence" value="ECO:0007669"/>
    <property type="project" value="InterPro"/>
</dbReference>
<dbReference type="PANTHER" id="PTHR43718:SF2">
    <property type="entry name" value="LON PROTEASE HOMOLOG, MITOCHONDRIAL"/>
    <property type="match status" value="1"/>
</dbReference>
<dbReference type="InterPro" id="IPR020568">
    <property type="entry name" value="Ribosomal_Su5_D2-typ_SF"/>
</dbReference>
<accession>A0A6C0C481</accession>
<dbReference type="InterPro" id="IPR027065">
    <property type="entry name" value="Lon_Prtase"/>
</dbReference>
<dbReference type="SUPFAM" id="SSF52540">
    <property type="entry name" value="P-loop containing nucleoside triphosphate hydrolases"/>
    <property type="match status" value="1"/>
</dbReference>
<keyword evidence="1" id="KW-0645">Protease</keyword>
<evidence type="ECO:0000256" key="3">
    <source>
        <dbReference type="ARBA" id="ARBA00022801"/>
    </source>
</evidence>
<dbReference type="GO" id="GO:0005524">
    <property type="term" value="F:ATP binding"/>
    <property type="evidence" value="ECO:0007669"/>
    <property type="project" value="UniProtKB-KW"/>
</dbReference>
<dbReference type="InterPro" id="IPR054594">
    <property type="entry name" value="Lon_lid"/>
</dbReference>
<dbReference type="InterPro" id="IPR003593">
    <property type="entry name" value="AAA+_ATPase"/>
</dbReference>
<keyword evidence="2" id="KW-0547">Nucleotide-binding</keyword>
<keyword evidence="3" id="KW-0378">Hydrolase</keyword>
<evidence type="ECO:0000256" key="1">
    <source>
        <dbReference type="ARBA" id="ARBA00022670"/>
    </source>
</evidence>
<dbReference type="GO" id="GO:0006515">
    <property type="term" value="P:protein quality control for misfolded or incompletely synthesized proteins"/>
    <property type="evidence" value="ECO:0007669"/>
    <property type="project" value="TreeGrafter"/>
</dbReference>
<keyword evidence="4" id="KW-0720">Serine protease</keyword>
<dbReference type="SMART" id="SM00382">
    <property type="entry name" value="AAA"/>
    <property type="match status" value="1"/>
</dbReference>
<dbReference type="PROSITE" id="PS51786">
    <property type="entry name" value="LON_PROTEOLYTIC"/>
    <property type="match status" value="1"/>
</dbReference>
<organism evidence="7">
    <name type="scientific">viral metagenome</name>
    <dbReference type="NCBI Taxonomy" id="1070528"/>
    <lineage>
        <taxon>unclassified sequences</taxon>
        <taxon>metagenomes</taxon>
        <taxon>organismal metagenomes</taxon>
    </lineage>
</organism>
<proteinExistence type="predicted"/>
<dbReference type="InterPro" id="IPR014721">
    <property type="entry name" value="Ribsml_uS5_D2-typ_fold_subgr"/>
</dbReference>
<sequence length="1090" mass="125141">MKNEKINQSVLQKSNKFDKLDFSTKKILTFQNMITNTILAVQQYKTKDIIGASELNVCIQSLENLYDELNILKTMIESNKKHLDFDEILTRLQKINNELSSIFRNFGTQNIEDLIVVAFASDFIKKNISDKNKNKYELLKRYVHPISYKAIAWKEDDMKIKSKKTLAKNRIVEDFMIIESAENFECFDLARTSRKFNTKVYGIKVAIKNFEERKTLIISGLVDDIMVNCNNHVFIKEKLTSLHDEKPNDPDFLTDDFERFINTLTIKELLIYGNTELYQRFVGYLTQVNLIKQKPISQNVKEFISCELYGQRRTLIQLLMKNSDPEFQYLAYLLYDLLTNDGNGNGPDTIEQTILFDSLPWNIKKFFRNAMKTTLEYTKELSNFDTSKIPIEQQICLLKASDNVKEKAMVKLKEVKAKSEDSGSKARQYLDGLLKIPFGIYRNEPMLSIMKNIKTEFNNIATVIEKKTPSYLSSKQEYTCLEVCKHIDDIQKDYIPLLHKKQVRRLKDLFCKGKRDTLVANICYINGIIKKCDIKCVKLCHSGKKNNYMRDNINLFLNNTKDDKLVFGEMQKRFPTEFQLGMEKQLNTHIETINTKWSHINKNMDRIDNTLNDAIHGHTTAKRQLKRIIGQWINGKQTGYCFGFEGPPGVGKTSLAKKGLAQCLLDETDNTNRPFAFIPIGGSCNGSTLSGHNYTYVGSTWGRIVDILMDTKCMNPIIFIDELDKVSRSEHGKEIIGILTHLVDSTQNESFQDKYFNGIDLDLSKALFIFSYNDPDSIDRILLDRIHRIKFDHLSVGDKLVIANNYLLPEIYKNVGLKDIIKLNDEILIYIIEEYTYEPGVRKLKEILFEIISEINLSILQNTSKYKTIPIEITKDDIKHYYLKERTSVRHATIHDTNQVGVINGLWANALGKGGIIPIECYQNPAQNFLDMRLTGLQGEVMKESMNVAKTLAWKLTSKVKKKQFIAETTETKMQGIHIHCPEGATPKDGPSAGTAITITIYSLFNNKKIKNHIAITGEINLQGKVTAIGGLKLKILGGIKAGVTEFIFPKENEKDFKKFMDKYGEKDIIKDIIFHPVSNIQEVLSLVFV</sequence>
<dbReference type="GO" id="GO:0016887">
    <property type="term" value="F:ATP hydrolysis activity"/>
    <property type="evidence" value="ECO:0007669"/>
    <property type="project" value="InterPro"/>
</dbReference>
<evidence type="ECO:0000259" key="6">
    <source>
        <dbReference type="PROSITE" id="PS51786"/>
    </source>
</evidence>
<evidence type="ECO:0000313" key="7">
    <source>
        <dbReference type="EMBL" id="QHS99220.1"/>
    </source>
</evidence>
<dbReference type="AlphaFoldDB" id="A0A6C0C481"/>
<dbReference type="GO" id="GO:0004252">
    <property type="term" value="F:serine-type endopeptidase activity"/>
    <property type="evidence" value="ECO:0007669"/>
    <property type="project" value="InterPro"/>
</dbReference>
<feature type="domain" description="Lon proteolytic" evidence="6">
    <location>
        <begin position="897"/>
        <end position="1090"/>
    </location>
</feature>
<keyword evidence="5" id="KW-0067">ATP-binding</keyword>
<dbReference type="Gene3D" id="3.30.230.10">
    <property type="match status" value="1"/>
</dbReference>
<evidence type="ECO:0000256" key="4">
    <source>
        <dbReference type="ARBA" id="ARBA00022825"/>
    </source>
</evidence>
<dbReference type="PRINTS" id="PR00830">
    <property type="entry name" value="ENDOLAPTASE"/>
</dbReference>
<dbReference type="SUPFAM" id="SSF54211">
    <property type="entry name" value="Ribosomal protein S5 domain 2-like"/>
    <property type="match status" value="1"/>
</dbReference>
<dbReference type="Pfam" id="PF05362">
    <property type="entry name" value="Lon_C"/>
    <property type="match status" value="1"/>
</dbReference>
<dbReference type="Gene3D" id="1.10.8.60">
    <property type="match status" value="1"/>
</dbReference>